<comment type="caution">
    <text evidence="1">The sequence shown here is derived from an EMBL/GenBank/DDBJ whole genome shotgun (WGS) entry which is preliminary data.</text>
</comment>
<evidence type="ECO:0000313" key="1">
    <source>
        <dbReference type="EMBL" id="KAF6220860.1"/>
    </source>
</evidence>
<accession>A0A8H6CC61</accession>
<evidence type="ECO:0000313" key="2">
    <source>
        <dbReference type="Proteomes" id="UP000593566"/>
    </source>
</evidence>
<name>A0A8H6CC61_9LECA</name>
<organism evidence="1 2">
    <name type="scientific">Letharia lupina</name>
    <dbReference type="NCBI Taxonomy" id="560253"/>
    <lineage>
        <taxon>Eukaryota</taxon>
        <taxon>Fungi</taxon>
        <taxon>Dikarya</taxon>
        <taxon>Ascomycota</taxon>
        <taxon>Pezizomycotina</taxon>
        <taxon>Lecanoromycetes</taxon>
        <taxon>OSLEUM clade</taxon>
        <taxon>Lecanoromycetidae</taxon>
        <taxon>Lecanorales</taxon>
        <taxon>Lecanorineae</taxon>
        <taxon>Parmeliaceae</taxon>
        <taxon>Letharia</taxon>
    </lineage>
</organism>
<proteinExistence type="predicted"/>
<sequence length="83" mass="8698">MRNAASLTLAVLEAAVPEKDPDVPIVPMLVEVTIPAVADDADELDAPAMTEDDGTEVAGVVALVMLDEYAAESVLDRYEAGQL</sequence>
<gene>
    <name evidence="1" type="ORF">HO133_002540</name>
</gene>
<dbReference type="EMBL" id="JACCJB010000015">
    <property type="protein sequence ID" value="KAF6220860.1"/>
    <property type="molecule type" value="Genomic_DNA"/>
</dbReference>
<dbReference type="RefSeq" id="XP_037150295.1">
    <property type="nucleotide sequence ID" value="XM_037293466.1"/>
</dbReference>
<dbReference type="Proteomes" id="UP000593566">
    <property type="component" value="Unassembled WGS sequence"/>
</dbReference>
<dbReference type="GeneID" id="59330953"/>
<protein>
    <submittedName>
        <fullName evidence="1">Uncharacterized protein</fullName>
    </submittedName>
</protein>
<dbReference type="AlphaFoldDB" id="A0A8H6CC61"/>
<keyword evidence="2" id="KW-1185">Reference proteome</keyword>
<reference evidence="1 2" key="1">
    <citation type="journal article" date="2020" name="Genomics">
        <title>Complete, high-quality genomes from long-read metagenomic sequencing of two wolf lichen thalli reveals enigmatic genome architecture.</title>
        <authorList>
            <person name="McKenzie S.K."/>
            <person name="Walston R.F."/>
            <person name="Allen J.L."/>
        </authorList>
    </citation>
    <scope>NUCLEOTIDE SEQUENCE [LARGE SCALE GENOMIC DNA]</scope>
    <source>
        <strain evidence="1">WasteWater1</strain>
    </source>
</reference>